<dbReference type="InterPro" id="IPR013149">
    <property type="entry name" value="ADH-like_C"/>
</dbReference>
<dbReference type="PANTHER" id="PTHR43205:SF7">
    <property type="entry name" value="PROSTAGLANDIN REDUCTASE 1"/>
    <property type="match status" value="1"/>
</dbReference>
<dbReference type="KEGG" id="niy:FQ775_19005"/>
<dbReference type="SUPFAM" id="SSF50129">
    <property type="entry name" value="GroES-like"/>
    <property type="match status" value="1"/>
</dbReference>
<sequence length="336" mass="36139">MGDVNRQWRLARRPRGEAAKDDFEFVEAAVPRTLRPGEILIRNRYLSLDPYMRWRMDDAKSYAPPVAIDDPMVGSTIAEVVRSDDSAFRPGQMVLAQGGWQDYAVASSSSLRIVDEAVEPTAFLNVLGSPGFTAYAGLMKIGMPKQGQTVVVGAATGPVGSMVGQLAKRAGCRAVAIAGGPEKCRLAVDHFGFDAAVDHRGGDLAGDLAKACPDGVDVYFENIGGRVLDAVLPLLNDFARIPVCGVVSQYDGDESDGTRLASVMRDTLVKRLSWRGFIVTDFAAHRGEFLEMITPLVKTGAIVSLEDVVDGLEHAPEAFIGLLKGRNRGKLVIHIA</sequence>
<organism evidence="3 4">
    <name type="scientific">Nitratireductor mangrovi</name>
    <dbReference type="NCBI Taxonomy" id="2599600"/>
    <lineage>
        <taxon>Bacteria</taxon>
        <taxon>Pseudomonadati</taxon>
        <taxon>Pseudomonadota</taxon>
        <taxon>Alphaproteobacteria</taxon>
        <taxon>Hyphomicrobiales</taxon>
        <taxon>Phyllobacteriaceae</taxon>
        <taxon>Nitratireductor</taxon>
    </lineage>
</organism>
<feature type="domain" description="Enoyl reductase (ER)" evidence="2">
    <location>
        <begin position="18"/>
        <end position="333"/>
    </location>
</feature>
<dbReference type="EMBL" id="CP042301">
    <property type="protein sequence ID" value="QDZ02301.1"/>
    <property type="molecule type" value="Genomic_DNA"/>
</dbReference>
<dbReference type="PANTHER" id="PTHR43205">
    <property type="entry name" value="PROSTAGLANDIN REDUCTASE"/>
    <property type="match status" value="1"/>
</dbReference>
<dbReference type="FunFam" id="3.40.50.720:FF:000121">
    <property type="entry name" value="Prostaglandin reductase 2"/>
    <property type="match status" value="1"/>
</dbReference>
<evidence type="ECO:0000313" key="4">
    <source>
        <dbReference type="Proteomes" id="UP000321389"/>
    </source>
</evidence>
<evidence type="ECO:0000313" key="3">
    <source>
        <dbReference type="EMBL" id="QDZ02301.1"/>
    </source>
</evidence>
<dbReference type="RefSeq" id="WP_146300940.1">
    <property type="nucleotide sequence ID" value="NZ_CP042301.2"/>
</dbReference>
<evidence type="ECO:0000256" key="1">
    <source>
        <dbReference type="ARBA" id="ARBA00023002"/>
    </source>
</evidence>
<reference evidence="3" key="1">
    <citation type="submission" date="2020-04" db="EMBL/GenBank/DDBJ databases">
        <title>Nitratireductor sp. nov. isolated from mangrove soil.</title>
        <authorList>
            <person name="Ye Y."/>
        </authorList>
    </citation>
    <scope>NUCLEOTIDE SEQUENCE</scope>
    <source>
        <strain evidence="3">SY7</strain>
    </source>
</reference>
<dbReference type="InterPro" id="IPR036291">
    <property type="entry name" value="NAD(P)-bd_dom_sf"/>
</dbReference>
<dbReference type="OrthoDB" id="9805663at2"/>
<dbReference type="InterPro" id="IPR011032">
    <property type="entry name" value="GroES-like_sf"/>
</dbReference>
<keyword evidence="4" id="KW-1185">Reference proteome</keyword>
<dbReference type="Gene3D" id="3.40.50.720">
    <property type="entry name" value="NAD(P)-binding Rossmann-like Domain"/>
    <property type="match status" value="1"/>
</dbReference>
<dbReference type="InterPro" id="IPR041694">
    <property type="entry name" value="ADH_N_2"/>
</dbReference>
<gene>
    <name evidence="3" type="ORF">FQ775_19005</name>
</gene>
<dbReference type="GO" id="GO:0016628">
    <property type="term" value="F:oxidoreductase activity, acting on the CH-CH group of donors, NAD or NADP as acceptor"/>
    <property type="evidence" value="ECO:0007669"/>
    <property type="project" value="InterPro"/>
</dbReference>
<dbReference type="Pfam" id="PF16884">
    <property type="entry name" value="ADH_N_2"/>
    <property type="match status" value="1"/>
</dbReference>
<dbReference type="SMART" id="SM00829">
    <property type="entry name" value="PKS_ER"/>
    <property type="match status" value="1"/>
</dbReference>
<evidence type="ECO:0000259" key="2">
    <source>
        <dbReference type="SMART" id="SM00829"/>
    </source>
</evidence>
<dbReference type="Gene3D" id="3.90.180.10">
    <property type="entry name" value="Medium-chain alcohol dehydrogenases, catalytic domain"/>
    <property type="match status" value="1"/>
</dbReference>
<proteinExistence type="predicted"/>
<dbReference type="Pfam" id="PF00107">
    <property type="entry name" value="ADH_zinc_N"/>
    <property type="match status" value="1"/>
</dbReference>
<dbReference type="InterPro" id="IPR045010">
    <property type="entry name" value="MDR_fam"/>
</dbReference>
<dbReference type="CDD" id="cd05288">
    <property type="entry name" value="PGDH"/>
    <property type="match status" value="1"/>
</dbReference>
<dbReference type="AlphaFoldDB" id="A0A5B8L2U6"/>
<dbReference type="Proteomes" id="UP000321389">
    <property type="component" value="Chromosome"/>
</dbReference>
<protein>
    <submittedName>
        <fullName evidence="3">NADP-dependent oxidoreductase</fullName>
    </submittedName>
</protein>
<dbReference type="SUPFAM" id="SSF51735">
    <property type="entry name" value="NAD(P)-binding Rossmann-fold domains"/>
    <property type="match status" value="1"/>
</dbReference>
<dbReference type="InterPro" id="IPR020843">
    <property type="entry name" value="ER"/>
</dbReference>
<name>A0A5B8L2U6_9HYPH</name>
<keyword evidence="1" id="KW-0560">Oxidoreductase</keyword>
<accession>A0A5B8L2U6</accession>